<feature type="transmembrane region" description="Helical" evidence="6">
    <location>
        <begin position="77"/>
        <end position="95"/>
    </location>
</feature>
<dbReference type="Gene3D" id="1.20.1260.100">
    <property type="entry name" value="TspO/MBR protein"/>
    <property type="match status" value="1"/>
</dbReference>
<comment type="similarity">
    <text evidence="2">Belongs to the TspO/BZRP family.</text>
</comment>
<keyword evidence="4 6" id="KW-1133">Transmembrane helix</keyword>
<dbReference type="GO" id="GO:0033013">
    <property type="term" value="P:tetrapyrrole metabolic process"/>
    <property type="evidence" value="ECO:0007669"/>
    <property type="project" value="UniProtKB-ARBA"/>
</dbReference>
<comment type="subcellular location">
    <subcellularLocation>
        <location evidence="1">Membrane</location>
        <topology evidence="1">Multi-pass membrane protein</topology>
    </subcellularLocation>
</comment>
<dbReference type="RefSeq" id="WP_179915518.1">
    <property type="nucleotide sequence ID" value="NZ_CAXBPG010000022.1"/>
</dbReference>
<feature type="transmembrane region" description="Helical" evidence="6">
    <location>
        <begin position="101"/>
        <end position="121"/>
    </location>
</feature>
<evidence type="ECO:0000313" key="7">
    <source>
        <dbReference type="EMBL" id="NYS77362.1"/>
    </source>
</evidence>
<evidence type="ECO:0000256" key="3">
    <source>
        <dbReference type="ARBA" id="ARBA00022692"/>
    </source>
</evidence>
<evidence type="ECO:0000256" key="4">
    <source>
        <dbReference type="ARBA" id="ARBA00022989"/>
    </source>
</evidence>
<comment type="caution">
    <text evidence="7">The sequence shown here is derived from an EMBL/GenBank/DDBJ whole genome shotgun (WGS) entry which is preliminary data.</text>
</comment>
<dbReference type="PANTHER" id="PTHR10057:SF0">
    <property type="entry name" value="TRANSLOCATOR PROTEIN"/>
    <property type="match status" value="1"/>
</dbReference>
<gene>
    <name evidence="7" type="ORF">HZS80_06465</name>
</gene>
<dbReference type="Proteomes" id="UP000526892">
    <property type="component" value="Unassembled WGS sequence"/>
</dbReference>
<proteinExistence type="inferred from homology"/>
<feature type="transmembrane region" description="Helical" evidence="6">
    <location>
        <begin position="44"/>
        <end position="65"/>
    </location>
</feature>
<evidence type="ECO:0000256" key="5">
    <source>
        <dbReference type="ARBA" id="ARBA00023136"/>
    </source>
</evidence>
<dbReference type="GO" id="GO:0016020">
    <property type="term" value="C:membrane"/>
    <property type="evidence" value="ECO:0007669"/>
    <property type="project" value="UniProtKB-SubCell"/>
</dbReference>
<keyword evidence="5 6" id="KW-0472">Membrane</keyword>
<accession>A0A7Z0LRM8</accession>
<sequence>MLGSLLVLLLSILLVGLTASTGARFRPDNWYRELRKPTWTPPDIAFPIAWGILYLLMAIAAWRIYMADDSTVRTAGLAVYVLQLFANAAWSWLFFGRKQIAAALADIVVLLGLITVAIALFSQVSTLAAWLMVPYWLWVALALALNATIWRFNRR</sequence>
<organism evidence="7 8">
    <name type="scientific">Vreelandella glaciei</name>
    <dbReference type="NCBI Taxonomy" id="186761"/>
    <lineage>
        <taxon>Bacteria</taxon>
        <taxon>Pseudomonadati</taxon>
        <taxon>Pseudomonadota</taxon>
        <taxon>Gammaproteobacteria</taxon>
        <taxon>Oceanospirillales</taxon>
        <taxon>Halomonadaceae</taxon>
        <taxon>Vreelandella</taxon>
    </lineage>
</organism>
<dbReference type="EMBL" id="JACCDE010000007">
    <property type="protein sequence ID" value="NYS77362.1"/>
    <property type="molecule type" value="Genomic_DNA"/>
</dbReference>
<evidence type="ECO:0000256" key="2">
    <source>
        <dbReference type="ARBA" id="ARBA00007524"/>
    </source>
</evidence>
<name>A0A7Z0LRM8_9GAMM</name>
<evidence type="ECO:0000256" key="1">
    <source>
        <dbReference type="ARBA" id="ARBA00004141"/>
    </source>
</evidence>
<dbReference type="FunFam" id="1.20.1260.100:FF:000001">
    <property type="entry name" value="translocator protein 2"/>
    <property type="match status" value="1"/>
</dbReference>
<dbReference type="PANTHER" id="PTHR10057">
    <property type="entry name" value="PERIPHERAL-TYPE BENZODIAZEPINE RECEPTOR"/>
    <property type="match status" value="1"/>
</dbReference>
<evidence type="ECO:0000313" key="8">
    <source>
        <dbReference type="Proteomes" id="UP000526892"/>
    </source>
</evidence>
<keyword evidence="8" id="KW-1185">Reference proteome</keyword>
<dbReference type="PIRSF" id="PIRSF005859">
    <property type="entry name" value="PBR"/>
    <property type="match status" value="1"/>
</dbReference>
<evidence type="ECO:0000256" key="6">
    <source>
        <dbReference type="SAM" id="Phobius"/>
    </source>
</evidence>
<feature type="transmembrane region" description="Helical" evidence="6">
    <location>
        <begin position="133"/>
        <end position="152"/>
    </location>
</feature>
<dbReference type="CDD" id="cd15904">
    <property type="entry name" value="TSPO_MBR"/>
    <property type="match status" value="1"/>
</dbReference>
<keyword evidence="3 6" id="KW-0812">Transmembrane</keyword>
<dbReference type="InterPro" id="IPR004307">
    <property type="entry name" value="TspO_MBR"/>
</dbReference>
<dbReference type="InterPro" id="IPR038330">
    <property type="entry name" value="TspO/MBR-related_sf"/>
</dbReference>
<protein>
    <submittedName>
        <fullName evidence="7">Tryptophan-rich sensory protein</fullName>
    </submittedName>
</protein>
<reference evidence="7 8" key="1">
    <citation type="journal article" date="2003" name="Extremophiles">
        <title>Halomonas glaciei sp. nov. isolated from fast ice of Adelie Land, Antarctica.</title>
        <authorList>
            <person name="Reddy G.S."/>
            <person name="Raghavan P.U."/>
            <person name="Sarita N.B."/>
            <person name="Prakash J.S."/>
            <person name="Nagesh N."/>
            <person name="Delille D."/>
            <person name="Shivaji S."/>
        </authorList>
    </citation>
    <scope>NUCLEOTIDE SEQUENCE [LARGE SCALE GENOMIC DNA]</scope>
    <source>
        <strain evidence="7 8">DD39</strain>
    </source>
</reference>
<dbReference type="AlphaFoldDB" id="A0A7Z0LRM8"/>
<dbReference type="Pfam" id="PF03073">
    <property type="entry name" value="TspO_MBR"/>
    <property type="match status" value="1"/>
</dbReference>